<proteinExistence type="predicted"/>
<feature type="signal peptide" evidence="2">
    <location>
        <begin position="1"/>
        <end position="19"/>
    </location>
</feature>
<dbReference type="Gene3D" id="1.25.40.10">
    <property type="entry name" value="Tetratricopeptide repeat domain"/>
    <property type="match status" value="1"/>
</dbReference>
<dbReference type="AlphaFoldDB" id="A0A4R1B8T4"/>
<accession>A0A4R1B8T4</accession>
<dbReference type="InterPro" id="IPR011990">
    <property type="entry name" value="TPR-like_helical_dom_sf"/>
</dbReference>
<feature type="transmembrane region" description="Helical" evidence="1">
    <location>
        <begin position="380"/>
        <end position="401"/>
    </location>
</feature>
<evidence type="ECO:0008006" key="5">
    <source>
        <dbReference type="Google" id="ProtNLM"/>
    </source>
</evidence>
<keyword evidence="4" id="KW-1185">Reference proteome</keyword>
<keyword evidence="2" id="KW-0732">Signal</keyword>
<comment type="caution">
    <text evidence="3">The sequence shown here is derived from an EMBL/GenBank/DDBJ whole genome shotgun (WGS) entry which is preliminary data.</text>
</comment>
<evidence type="ECO:0000313" key="4">
    <source>
        <dbReference type="Proteomes" id="UP000295334"/>
    </source>
</evidence>
<name>A0A4R1B8T4_9BACT</name>
<dbReference type="RefSeq" id="WP_131449931.1">
    <property type="nucleotide sequence ID" value="NZ_SJZI01000046.1"/>
</dbReference>
<evidence type="ECO:0000256" key="1">
    <source>
        <dbReference type="SAM" id="Phobius"/>
    </source>
</evidence>
<feature type="transmembrane region" description="Helical" evidence="1">
    <location>
        <begin position="407"/>
        <end position="426"/>
    </location>
</feature>
<feature type="chain" id="PRO_5020190115" description="Tetratricopeptide repeat protein" evidence="2">
    <location>
        <begin position="20"/>
        <end position="467"/>
    </location>
</feature>
<feature type="transmembrane region" description="Helical" evidence="1">
    <location>
        <begin position="348"/>
        <end position="368"/>
    </location>
</feature>
<evidence type="ECO:0000313" key="3">
    <source>
        <dbReference type="EMBL" id="TCJ13275.1"/>
    </source>
</evidence>
<dbReference type="EMBL" id="SJZI01000046">
    <property type="protein sequence ID" value="TCJ13275.1"/>
    <property type="molecule type" value="Genomic_DNA"/>
</dbReference>
<dbReference type="Proteomes" id="UP000295334">
    <property type="component" value="Unassembled WGS sequence"/>
</dbReference>
<organism evidence="3 4">
    <name type="scientific">Flaviaesturariibacter flavus</name>
    <dbReference type="NCBI Taxonomy" id="2502780"/>
    <lineage>
        <taxon>Bacteria</taxon>
        <taxon>Pseudomonadati</taxon>
        <taxon>Bacteroidota</taxon>
        <taxon>Chitinophagia</taxon>
        <taxon>Chitinophagales</taxon>
        <taxon>Chitinophagaceae</taxon>
        <taxon>Flaviaestuariibacter</taxon>
    </lineage>
</organism>
<dbReference type="OrthoDB" id="9806995at2"/>
<gene>
    <name evidence="3" type="ORF">EPD60_12825</name>
</gene>
<protein>
    <recommendedName>
        <fullName evidence="5">Tetratricopeptide repeat protein</fullName>
    </recommendedName>
</protein>
<keyword evidence="1" id="KW-0812">Transmembrane</keyword>
<keyword evidence="1" id="KW-1133">Transmembrane helix</keyword>
<sequence length="467" mass="53514">MRKIRLLVALLALSFAVSAQGTPKIDSIQRVLNRTEALQPKFRLRGLLLNQLLINGQLDRARLQVDTLLLDAVKSGNDSLKMVAYNFAATYFDYRTDSRQEMEYLLKALRIAEAEYPKAINYIETGLASMNFDLQNYAEAQRYLWRVRARATSKNPYYLMVQYFAALIFLETHQLDSALFYAQPAFELTVKYHDSRSKIMSSVIGQVYAEKGNDLLAESFFRNSIDSTGTSYTYVDAMTARYYSEYLLKKGMLAQARRMALQGLVSAKASQAKRPLLENVAQLQKIYNNLHRYDSAYYYATLQLAYQDSIYNKDKLNAIKDMSFNETLREQEEARKHAEAEEERKHNLQYAGIALALVTIIAGFLAFSHTAVANEKAIRFLGVVSLLILFEFLNLLLHPYIGSMTHHSPILMLVIMVGLAAILVPLHHKVEHWLTHRLVAKNNRIRLARAHRTIQKLEEKEPPVAER</sequence>
<keyword evidence="1" id="KW-0472">Membrane</keyword>
<reference evidence="3 4" key="1">
    <citation type="submission" date="2019-03" db="EMBL/GenBank/DDBJ databases">
        <authorList>
            <person name="Kim M.K.M."/>
        </authorList>
    </citation>
    <scope>NUCLEOTIDE SEQUENCE [LARGE SCALE GENOMIC DNA]</scope>
    <source>
        <strain evidence="3 4">17J68-12</strain>
    </source>
</reference>
<evidence type="ECO:0000256" key="2">
    <source>
        <dbReference type="SAM" id="SignalP"/>
    </source>
</evidence>